<evidence type="ECO:0000313" key="12">
    <source>
        <dbReference type="EMBL" id="MFC3676743.1"/>
    </source>
</evidence>
<keyword evidence="7 10" id="KW-0472">Membrane</keyword>
<protein>
    <recommendedName>
        <fullName evidence="8">Histidine/lysine/arginine/ornithine transport system permease protein HisM</fullName>
    </recommendedName>
</protein>
<feature type="transmembrane region" description="Helical" evidence="10">
    <location>
        <begin position="70"/>
        <end position="97"/>
    </location>
</feature>
<proteinExistence type="inferred from homology"/>
<evidence type="ECO:0000256" key="2">
    <source>
        <dbReference type="ARBA" id="ARBA00010072"/>
    </source>
</evidence>
<evidence type="ECO:0000256" key="9">
    <source>
        <dbReference type="ARBA" id="ARBA00046835"/>
    </source>
</evidence>
<evidence type="ECO:0000256" key="1">
    <source>
        <dbReference type="ARBA" id="ARBA00004429"/>
    </source>
</evidence>
<dbReference type="Gene3D" id="1.10.3720.10">
    <property type="entry name" value="MetI-like"/>
    <property type="match status" value="1"/>
</dbReference>
<evidence type="ECO:0000259" key="11">
    <source>
        <dbReference type="PROSITE" id="PS50928"/>
    </source>
</evidence>
<dbReference type="SUPFAM" id="SSF161098">
    <property type="entry name" value="MetI-like"/>
    <property type="match status" value="1"/>
</dbReference>
<dbReference type="Proteomes" id="UP001595711">
    <property type="component" value="Unassembled WGS sequence"/>
</dbReference>
<dbReference type="InterPro" id="IPR051322">
    <property type="entry name" value="AA_ABC_Transporter_Permease"/>
</dbReference>
<evidence type="ECO:0000256" key="10">
    <source>
        <dbReference type="RuleBase" id="RU363032"/>
    </source>
</evidence>
<comment type="similarity">
    <text evidence="2">Belongs to the binding-protein-dependent transport system permease family. HisMQ subfamily.</text>
</comment>
<feature type="domain" description="ABC transmembrane type-1" evidence="11">
    <location>
        <begin position="71"/>
        <end position="272"/>
    </location>
</feature>
<dbReference type="InterPro" id="IPR000515">
    <property type="entry name" value="MetI-like"/>
</dbReference>
<keyword evidence="6 10" id="KW-1133">Transmembrane helix</keyword>
<dbReference type="PANTHER" id="PTHR30450">
    <property type="entry name" value="ABC TRANSPORTER PERMEASE"/>
    <property type="match status" value="1"/>
</dbReference>
<evidence type="ECO:0000256" key="5">
    <source>
        <dbReference type="ARBA" id="ARBA00022692"/>
    </source>
</evidence>
<dbReference type="RefSeq" id="WP_379727866.1">
    <property type="nucleotide sequence ID" value="NZ_JBHRYJ010000003.1"/>
</dbReference>
<dbReference type="NCBIfam" id="TIGR01726">
    <property type="entry name" value="HEQRo_perm_3TM"/>
    <property type="match status" value="1"/>
</dbReference>
<keyword evidence="4" id="KW-1003">Cell membrane</keyword>
<keyword evidence="5 10" id="KW-0812">Transmembrane</keyword>
<dbReference type="PANTHER" id="PTHR30450:SF2">
    <property type="entry name" value="ABC TRANSPORTER PERMEASE PROTEIN"/>
    <property type="match status" value="1"/>
</dbReference>
<accession>A0ABV7VGZ9</accession>
<feature type="transmembrane region" description="Helical" evidence="10">
    <location>
        <begin position="28"/>
        <end position="49"/>
    </location>
</feature>
<keyword evidence="3 10" id="KW-0813">Transport</keyword>
<comment type="subcellular location">
    <subcellularLocation>
        <location evidence="1">Cell inner membrane</location>
        <topology evidence="1">Multi-pass membrane protein</topology>
    </subcellularLocation>
    <subcellularLocation>
        <location evidence="10">Cell membrane</location>
        <topology evidence="10">Multi-pass membrane protein</topology>
    </subcellularLocation>
</comment>
<evidence type="ECO:0000313" key="13">
    <source>
        <dbReference type="Proteomes" id="UP001595711"/>
    </source>
</evidence>
<sequence>MRNASYQPEMTAPDYDLARLQIVTPRHYGRWLAAAAILLVLAVLVKAFADGQIAWRVVGQFFTAPAIMAGLVNTIIMTVCAMALGILLGVVFAVMAMAPNPVLKGVAALYIWFFRGTPLILQLLLWFNLALVFPRLGIPDLFSVRTVEVITPFVATLLGLGINQGAYTAEVVRSGILSVDSGQTEAAQAIGMTRLATLRRIVMPQAMRVIIPPVGNEVISMVKLTSVASVIQYSEILRNAQTIYYANSFVIELLFVAAIWYLAVVTVLSVGQHFLERHFAKGHRRPAAGKVAP</sequence>
<evidence type="ECO:0000256" key="4">
    <source>
        <dbReference type="ARBA" id="ARBA00022475"/>
    </source>
</evidence>
<dbReference type="CDD" id="cd06261">
    <property type="entry name" value="TM_PBP2"/>
    <property type="match status" value="1"/>
</dbReference>
<gene>
    <name evidence="12" type="ORF">ACFOOQ_14390</name>
</gene>
<comment type="subunit">
    <text evidence="9">The HisPMQJ complex is composed of two ATP-binding proteins (HisP), two transmembrane proteins (HisM and HisQ) and a solute-binding protein (HisJ). The HisPMQ-ArgT complex is composed of two ATP-binding proteins (HisP), two transmembrane proteins (HisM and HisQ) and a solute-binding protein (ArgT).</text>
</comment>
<name>A0ABV7VGZ9_9PROT</name>
<evidence type="ECO:0000256" key="8">
    <source>
        <dbReference type="ARBA" id="ARBA00039779"/>
    </source>
</evidence>
<dbReference type="InterPro" id="IPR010065">
    <property type="entry name" value="AA_ABC_transptr_permease_3TM"/>
</dbReference>
<dbReference type="Pfam" id="PF00528">
    <property type="entry name" value="BPD_transp_1"/>
    <property type="match status" value="1"/>
</dbReference>
<evidence type="ECO:0000256" key="7">
    <source>
        <dbReference type="ARBA" id="ARBA00023136"/>
    </source>
</evidence>
<keyword evidence="13" id="KW-1185">Reference proteome</keyword>
<feature type="transmembrane region" description="Helical" evidence="10">
    <location>
        <begin position="253"/>
        <end position="275"/>
    </location>
</feature>
<reference evidence="13" key="1">
    <citation type="journal article" date="2019" name="Int. J. Syst. Evol. Microbiol.">
        <title>The Global Catalogue of Microorganisms (GCM) 10K type strain sequencing project: providing services to taxonomists for standard genome sequencing and annotation.</title>
        <authorList>
            <consortium name="The Broad Institute Genomics Platform"/>
            <consortium name="The Broad Institute Genome Sequencing Center for Infectious Disease"/>
            <person name="Wu L."/>
            <person name="Ma J."/>
        </authorList>
    </citation>
    <scope>NUCLEOTIDE SEQUENCE [LARGE SCALE GENOMIC DNA]</scope>
    <source>
        <strain evidence="13">KCTC 42182</strain>
    </source>
</reference>
<evidence type="ECO:0000256" key="6">
    <source>
        <dbReference type="ARBA" id="ARBA00022989"/>
    </source>
</evidence>
<feature type="transmembrane region" description="Helical" evidence="10">
    <location>
        <begin position="109"/>
        <end position="133"/>
    </location>
</feature>
<dbReference type="PROSITE" id="PS50928">
    <property type="entry name" value="ABC_TM1"/>
    <property type="match status" value="1"/>
</dbReference>
<comment type="caution">
    <text evidence="12">The sequence shown here is derived from an EMBL/GenBank/DDBJ whole genome shotgun (WGS) entry which is preliminary data.</text>
</comment>
<dbReference type="EMBL" id="JBHRYJ010000003">
    <property type="protein sequence ID" value="MFC3676743.1"/>
    <property type="molecule type" value="Genomic_DNA"/>
</dbReference>
<evidence type="ECO:0000256" key="3">
    <source>
        <dbReference type="ARBA" id="ARBA00022448"/>
    </source>
</evidence>
<dbReference type="InterPro" id="IPR035906">
    <property type="entry name" value="MetI-like_sf"/>
</dbReference>
<organism evidence="12 13">
    <name type="scientific">Ferrovibrio xuzhouensis</name>
    <dbReference type="NCBI Taxonomy" id="1576914"/>
    <lineage>
        <taxon>Bacteria</taxon>
        <taxon>Pseudomonadati</taxon>
        <taxon>Pseudomonadota</taxon>
        <taxon>Alphaproteobacteria</taxon>
        <taxon>Rhodospirillales</taxon>
        <taxon>Rhodospirillaceae</taxon>
        <taxon>Ferrovibrio</taxon>
    </lineage>
</organism>